<dbReference type="SUPFAM" id="SSF50939">
    <property type="entry name" value="Sialidases"/>
    <property type="match status" value="3"/>
</dbReference>
<keyword evidence="1" id="KW-0732">Signal</keyword>
<protein>
    <recommendedName>
        <fullName evidence="2">Ig-like domain-containing protein</fullName>
    </recommendedName>
</protein>
<dbReference type="Pfam" id="PF13585">
    <property type="entry name" value="CHU_C"/>
    <property type="match status" value="1"/>
</dbReference>
<dbReference type="NCBIfam" id="TIGR04131">
    <property type="entry name" value="Bac_Flav_CTERM"/>
    <property type="match status" value="1"/>
</dbReference>
<feature type="domain" description="Ig-like" evidence="2">
    <location>
        <begin position="2023"/>
        <end position="2094"/>
    </location>
</feature>
<gene>
    <name evidence="3" type="ORF">EAH81_07660</name>
</gene>
<feature type="chain" id="PRO_5021334777" description="Ig-like domain-containing protein" evidence="1">
    <location>
        <begin position="19"/>
        <end position="2419"/>
    </location>
</feature>
<accession>A0A502EYV9</accession>
<keyword evidence="4" id="KW-1185">Reference proteome</keyword>
<name>A0A502EYV9_9FLAO</name>
<dbReference type="CDD" id="cd15482">
    <property type="entry name" value="Sialidase_non-viral"/>
    <property type="match status" value="2"/>
</dbReference>
<reference evidence="3 4" key="1">
    <citation type="journal article" date="2019" name="Environ. Microbiol.">
        <title>Species interactions and distinct microbial communities in high Arctic permafrost affected cryosols are associated with the CH4 and CO2 gas fluxes.</title>
        <authorList>
            <person name="Altshuler I."/>
            <person name="Hamel J."/>
            <person name="Turney S."/>
            <person name="Magnuson E."/>
            <person name="Levesque R."/>
            <person name="Greer C."/>
            <person name="Whyte L.G."/>
        </authorList>
    </citation>
    <scope>NUCLEOTIDE SEQUENCE [LARGE SCALE GENOMIC DNA]</scope>
    <source>
        <strain evidence="3 4">42</strain>
    </source>
</reference>
<feature type="domain" description="Ig-like" evidence="2">
    <location>
        <begin position="1947"/>
        <end position="2018"/>
    </location>
</feature>
<evidence type="ECO:0000313" key="3">
    <source>
        <dbReference type="EMBL" id="TPG42184.1"/>
    </source>
</evidence>
<evidence type="ECO:0000313" key="4">
    <source>
        <dbReference type="Proteomes" id="UP000319700"/>
    </source>
</evidence>
<evidence type="ECO:0000256" key="1">
    <source>
        <dbReference type="SAM" id="SignalP"/>
    </source>
</evidence>
<organism evidence="3 4">
    <name type="scientific">Flavobacterium pectinovorum</name>
    <dbReference type="NCBI Taxonomy" id="29533"/>
    <lineage>
        <taxon>Bacteria</taxon>
        <taxon>Pseudomonadati</taxon>
        <taxon>Bacteroidota</taxon>
        <taxon>Flavobacteriia</taxon>
        <taxon>Flavobacteriales</taxon>
        <taxon>Flavobacteriaceae</taxon>
        <taxon>Flavobacterium</taxon>
    </lineage>
</organism>
<dbReference type="InterPro" id="IPR036278">
    <property type="entry name" value="Sialidase_sf"/>
</dbReference>
<dbReference type="InterPro" id="IPR044023">
    <property type="entry name" value="Ig_7"/>
</dbReference>
<feature type="signal peptide" evidence="1">
    <location>
        <begin position="1"/>
        <end position="18"/>
    </location>
</feature>
<dbReference type="Proteomes" id="UP000319700">
    <property type="component" value="Unassembled WGS sequence"/>
</dbReference>
<dbReference type="InterPro" id="IPR026341">
    <property type="entry name" value="T9SS_type_B"/>
</dbReference>
<dbReference type="EMBL" id="RCZH01000004">
    <property type="protein sequence ID" value="TPG42184.1"/>
    <property type="molecule type" value="Genomic_DNA"/>
</dbReference>
<comment type="caution">
    <text evidence="3">The sequence shown here is derived from an EMBL/GenBank/DDBJ whole genome shotgun (WGS) entry which is preliminary data.</text>
</comment>
<dbReference type="Pfam" id="PF19081">
    <property type="entry name" value="Ig_7"/>
    <property type="match status" value="2"/>
</dbReference>
<sequence>MKHTLLLFFLIFITPLFAQQTKQEVNRDSISKYTLNKKILIEDKNGHLIQNLEQQKQFLKIREEKMKAEILDLKKVILNSKAGNLTSKTAATLQGVEICTNGGFEQYETINGSSYLKNFLCTIGDPPGPTQCRSITNTADSYINRYDPNNMDIMATGVSANLIDPYIGDIKAFDQYALKINYENSSTYGSIVQGKRFKTNNENYLKFNYKAVLQSVYDNSHTDNQAFVKARILDKNKTVVSEFCLVGDEKNCIFSKVPSQASDFVTLYTTNWQSGLLDISSIPNNEEFTVEFMASRCGLGGHFGYMYIDDVCILHSTENLQGSIELDPLNKVCPTLPISVCGSYTIPNSGGISASVNKITLNVYNSNNVSIYSTSTTSSLDTTNKKFCFTLKTSDFPNITSANYNVGVQIDYDISGTSCAGTTFNSATDSDANPGWDISFLNCSSSCTINVTTAKISQCDANHDGSENFDLSTLNSLIVPSIAGLNFSYFKNYNEAQSNLNAITNFKSYPSSSASIFVRVSRDATCYKIISANLEVRNPTANITGILNVCSGSTVLTSSPGSSYLWNTGGTTQSIKVTSLGNYSVTVTDSFGCTSNASVTIEPSQTAVSPALQVTQPSCFADTGTIKVTSAASQYSFDDGATWQTSDTKNNLYPGTYLVKIKTVNGCTSYSQSVIITAASTLYPNYSYTNPLFCGDKGSITITTPAAYYSFDDGVTWGSNPTANNLSPANYKIRTKDLQGCLSSSNNVLISSNTLETPTYTIESPACTVKGSITINTLSDFYTFDGGTTWVTNNIMSNLNAGSYVLGIKNALGCTSNYTYAYLNDFENSYPEYTTEQPVCGTDGSITITTIGDSYSFDNGATWTSNNVKILPFGTYQIKIKNNAGCISGGNYASLYQPYLNSPIFTQEQPTCGVNGKITINSLSDFYSFDNGATWTTLNSKSLPPGYYSIIIKNKLGCTSYPSGVYLNNPNIDIPDYTVVQPTCTSSGSITINTVASFYSFDGGNTWGTSPSLSNLNSYVYYGIAIKNNLGCVSNSVSVSINNPRLPDPDYTVTNPSCGNIGNITFNKTADYYSIDYGTTWSTSNIFNNLSQGSYYLTVKKDDCISNNINIYLDNSKLAQPKLTIVQPGCGTKGSIKINTTASSYSVDGTNWSTTPLFSNLSAGYYYPMIKNAQGCVSNSNSVFLEEFYLPVPAFKTTQPTCGVGGSITFTSTGAQYSIDGGKTWSTNPVFTNLSPNNYYYLSIKNASGCTSNPYSSSVTLQQYYLPNPDFTFIQPTCGIDGSITIATVASSYSFDNGNTWTTNPVLSGLTSGYYNIMIQNAAGCKSYGLSISINPYYLPNPNIKVVQPSCGNGGSITVTTPADSYSFDGGSTWTTNPILLNPVSSSYNVLIKNATGCKSNSQYLYINNYYLPSPNVSTIQPTCSTPTGTIIINSAADQYSFDGGITWTTNPVKKNLADGSYNVVIKNTLGCTSYGSYTYIYTPPTIPAAPAVKIVQPSSCGATDGSITITTSAISYSFNDGNSWTTSPTKINVGAGTYIIKIKTDSYSCESSTTVVNLSSGSTIAAPTFTATQPSCNSSKGSITITTNAATYSYDNGLTYVFSNTKTDLSPGTYFIKIKSLAGCISDAAPVTISPLSALSAPAFTAVQPNCTDFTGSISINTVADFYSFDNGITYGTSNKKSNLSAGTYNLMIKYNSGCISLAVPVTIQAAPVIPEAPQVVVNDPTGCDSTTGSIMVSTVANLYSFDDGLTWNTSNTASLSPGSYFIRIKYTNGCASIAYKATINVAPNAPATPTLKVTQPITCSNPFGSILITSTADQYSFDNGKNYSANPNSGNLIAGTYRIRVKNSSGCESAPLSTIINPPTDYPTNPAFTTIQPDCNNLKGAITITDAASEYSFDNGVSWTTIATKSNLDPKTYFIKVKNNKGCISNATTVTLTPFTNFTQKPVLASPQAFCMQQISTLNSIIITGQSIKWYNAVTNGSLLPNATLLQNNTTYYASQTINGCESERIAVSIKIQDTPAPSGDANQSFCTGQNPTLANIKITGTSIKWYNALINGSLLVETTNLENGKTYYASQTENNCEGSRLGVTVSIVNTPSAPSANGSLSFCKSDNPSLASIQMSGQNLKWYDTNYSAAALPNTAILENNRTYYASQTIGCESNRTPVLVRVYDTAMPVGKNSQQFCIDEIATIEDLNISGTALKWYDAPANGNILSETTLLESKMYYATQTINSCESQRFTVTVKTQDTSIPNADSPQQFCIQKNARIRDIKIIGENIKWYETASSTIGLSEITELADGIIYYASQTISNCEGDKIPVAIKILGATTTECIHFVDELPYPKFFTPNNDGYNDTWTIDFVYLAPNTGIKIFDRYGKFIKELFNNGAWDGNYLDREQPASDYWFMVTRLNGTEYRGHFSLKR</sequence>
<proteinExistence type="predicted"/>
<evidence type="ECO:0000259" key="2">
    <source>
        <dbReference type="Pfam" id="PF19081"/>
    </source>
</evidence>